<name>A0A5C5WHT5_9BACT</name>
<gene>
    <name evidence="1" type="ORF">Pla22_45580</name>
</gene>
<dbReference type="Proteomes" id="UP000316598">
    <property type="component" value="Unassembled WGS sequence"/>
</dbReference>
<evidence type="ECO:0000313" key="1">
    <source>
        <dbReference type="EMBL" id="TWT49362.1"/>
    </source>
</evidence>
<evidence type="ECO:0000313" key="2">
    <source>
        <dbReference type="Proteomes" id="UP000316598"/>
    </source>
</evidence>
<keyword evidence="2" id="KW-1185">Reference proteome</keyword>
<dbReference type="AlphaFoldDB" id="A0A5C5WHT5"/>
<dbReference type="RefSeq" id="WP_146516888.1">
    <property type="nucleotide sequence ID" value="NZ_SJPI01000003.1"/>
</dbReference>
<protein>
    <submittedName>
        <fullName evidence="1">Uncharacterized protein</fullName>
    </submittedName>
</protein>
<organism evidence="1 2">
    <name type="scientific">Rubripirellula amarantea</name>
    <dbReference type="NCBI Taxonomy" id="2527999"/>
    <lineage>
        <taxon>Bacteria</taxon>
        <taxon>Pseudomonadati</taxon>
        <taxon>Planctomycetota</taxon>
        <taxon>Planctomycetia</taxon>
        <taxon>Pirellulales</taxon>
        <taxon>Pirellulaceae</taxon>
        <taxon>Rubripirellula</taxon>
    </lineage>
</organism>
<accession>A0A5C5WHT5</accession>
<proteinExistence type="predicted"/>
<comment type="caution">
    <text evidence="1">The sequence shown here is derived from an EMBL/GenBank/DDBJ whole genome shotgun (WGS) entry which is preliminary data.</text>
</comment>
<dbReference type="EMBL" id="SJPI01000003">
    <property type="protein sequence ID" value="TWT49362.1"/>
    <property type="molecule type" value="Genomic_DNA"/>
</dbReference>
<reference evidence="1 2" key="1">
    <citation type="submission" date="2019-02" db="EMBL/GenBank/DDBJ databases">
        <title>Deep-cultivation of Planctomycetes and their phenomic and genomic characterization uncovers novel biology.</title>
        <authorList>
            <person name="Wiegand S."/>
            <person name="Jogler M."/>
            <person name="Boedeker C."/>
            <person name="Pinto D."/>
            <person name="Vollmers J."/>
            <person name="Rivas-Marin E."/>
            <person name="Kohn T."/>
            <person name="Peeters S.H."/>
            <person name="Heuer A."/>
            <person name="Rast P."/>
            <person name="Oberbeckmann S."/>
            <person name="Bunk B."/>
            <person name="Jeske O."/>
            <person name="Meyerdierks A."/>
            <person name="Storesund J.E."/>
            <person name="Kallscheuer N."/>
            <person name="Luecker S."/>
            <person name="Lage O.M."/>
            <person name="Pohl T."/>
            <person name="Merkel B.J."/>
            <person name="Hornburger P."/>
            <person name="Mueller R.-W."/>
            <person name="Bruemmer F."/>
            <person name="Labrenz M."/>
            <person name="Spormann A.M."/>
            <person name="Op Den Camp H."/>
            <person name="Overmann J."/>
            <person name="Amann R."/>
            <person name="Jetten M.S.M."/>
            <person name="Mascher T."/>
            <person name="Medema M.H."/>
            <person name="Devos D.P."/>
            <person name="Kaster A.-K."/>
            <person name="Ovreas L."/>
            <person name="Rohde M."/>
            <person name="Galperin M.Y."/>
            <person name="Jogler C."/>
        </authorList>
    </citation>
    <scope>NUCLEOTIDE SEQUENCE [LARGE SCALE GENOMIC DNA]</scope>
    <source>
        <strain evidence="1 2">Pla22</strain>
    </source>
</reference>
<sequence>MNYPIERIRYLALIHLRAAEQSEASSKYITPLTKLLGEFMPKRTFYSGYYSRAYDEQAHIFDSGDVGKAALSIPKGLGIAVCNSEEWSDYEEQDILYKVFKPYTECRPRERAFINSEIPALMKQLLQYAEAASVVIDM</sequence>